<sequence length="340" mass="37896">MTTSKSSLPDIQYYHVPNFAFHDGTRLSVTRVAYLDLNPSSSKVAVVFTCFRGRLHTTLNFTSGALQDHRVIVVALFGNGESSSPSNDADFPGATLHYEDCVRAQHELLTLKLGLKSVNIMLGFSMGGQCTYHWLLMYPDFMSAAVIICSSARTSRHNYQFLEGPKTALLNSVDYRRGNSMLGSDDARPNKGLQAFGKAYSAWLTSAEWFDQELYKSLGYDSLESWDKAVSGANYLSWHPDDLLAKLGMWQRGDVTRLKSESAASLQDTLLKIKARVLLMPCRSDQYFRWEASAKECEMIPNAVLEVIPSVWGHIAGAGANKVDNLWMDHKIALFLLTLS</sequence>
<comment type="caution">
    <text evidence="3">The sequence shown here is derived from an EMBL/GenBank/DDBJ whole genome shotgun (WGS) entry which is preliminary data.</text>
</comment>
<dbReference type="PANTHER" id="PTHR32268">
    <property type="entry name" value="HOMOSERINE O-ACETYLTRANSFERASE"/>
    <property type="match status" value="1"/>
</dbReference>
<accession>A0A9P9WWJ8</accession>
<keyword evidence="4" id="KW-1185">Reference proteome</keyword>
<feature type="domain" description="AB hydrolase-1" evidence="2">
    <location>
        <begin position="67"/>
        <end position="316"/>
    </location>
</feature>
<dbReference type="InterPro" id="IPR008220">
    <property type="entry name" value="HAT_MetX-like"/>
</dbReference>
<dbReference type="Proteomes" id="UP000829685">
    <property type="component" value="Unassembled WGS sequence"/>
</dbReference>
<dbReference type="Pfam" id="PF00561">
    <property type="entry name" value="Abhydrolase_1"/>
    <property type="match status" value="1"/>
</dbReference>
<reference evidence="3" key="1">
    <citation type="submission" date="2021-03" db="EMBL/GenBank/DDBJ databases">
        <title>Revisited historic fungal species revealed as producer of novel bioactive compounds through whole genome sequencing and comparative genomics.</title>
        <authorList>
            <person name="Vignolle G.A."/>
            <person name="Hochenegger N."/>
            <person name="Mach R.L."/>
            <person name="Mach-Aigner A.R."/>
            <person name="Javad Rahimi M."/>
            <person name="Salim K.A."/>
            <person name="Chan C.M."/>
            <person name="Lim L.B.L."/>
            <person name="Cai F."/>
            <person name="Druzhinina I.S."/>
            <person name="U'Ren J.M."/>
            <person name="Derntl C."/>
        </authorList>
    </citation>
    <scope>NUCLEOTIDE SEQUENCE</scope>
    <source>
        <strain evidence="3">TUCIM 5799</strain>
    </source>
</reference>
<dbReference type="InterPro" id="IPR000073">
    <property type="entry name" value="AB_hydrolase_1"/>
</dbReference>
<dbReference type="SUPFAM" id="SSF53474">
    <property type="entry name" value="alpha/beta-Hydrolases"/>
    <property type="match status" value="1"/>
</dbReference>
<dbReference type="Gene3D" id="3.40.50.1820">
    <property type="entry name" value="alpha/beta hydrolase"/>
    <property type="match status" value="1"/>
</dbReference>
<comment type="similarity">
    <text evidence="1">Belongs to the AB hydrolase superfamily. MetX family.</text>
</comment>
<name>A0A9P9WWJ8_9PEZI</name>
<proteinExistence type="inferred from homology"/>
<gene>
    <name evidence="3" type="ORF">JX265_001984</name>
</gene>
<dbReference type="GO" id="GO:0016747">
    <property type="term" value="F:acyltransferase activity, transferring groups other than amino-acyl groups"/>
    <property type="evidence" value="ECO:0007669"/>
    <property type="project" value="InterPro"/>
</dbReference>
<dbReference type="EMBL" id="JAFIMR010000003">
    <property type="protein sequence ID" value="KAI1880363.1"/>
    <property type="molecule type" value="Genomic_DNA"/>
</dbReference>
<evidence type="ECO:0000313" key="3">
    <source>
        <dbReference type="EMBL" id="KAI1880363.1"/>
    </source>
</evidence>
<dbReference type="InterPro" id="IPR029058">
    <property type="entry name" value="AB_hydrolase_fold"/>
</dbReference>
<organism evidence="3 4">
    <name type="scientific">Neoarthrinium moseri</name>
    <dbReference type="NCBI Taxonomy" id="1658444"/>
    <lineage>
        <taxon>Eukaryota</taxon>
        <taxon>Fungi</taxon>
        <taxon>Dikarya</taxon>
        <taxon>Ascomycota</taxon>
        <taxon>Pezizomycotina</taxon>
        <taxon>Sordariomycetes</taxon>
        <taxon>Xylariomycetidae</taxon>
        <taxon>Amphisphaeriales</taxon>
        <taxon>Apiosporaceae</taxon>
        <taxon>Neoarthrinium</taxon>
    </lineage>
</organism>
<evidence type="ECO:0000313" key="4">
    <source>
        <dbReference type="Proteomes" id="UP000829685"/>
    </source>
</evidence>
<dbReference type="PANTHER" id="PTHR32268:SF15">
    <property type="entry name" value="HOMOSERINE ACETYLTRANSFERASE FAMILY PROTEIN (AFU_ORTHOLOGUE AFUA_1G15350)"/>
    <property type="match status" value="1"/>
</dbReference>
<protein>
    <recommendedName>
        <fullName evidence="2">AB hydrolase-1 domain-containing protein</fullName>
    </recommendedName>
</protein>
<dbReference type="AlphaFoldDB" id="A0A9P9WWJ8"/>
<evidence type="ECO:0000259" key="2">
    <source>
        <dbReference type="Pfam" id="PF00561"/>
    </source>
</evidence>
<evidence type="ECO:0000256" key="1">
    <source>
        <dbReference type="ARBA" id="ARBA00006886"/>
    </source>
</evidence>